<dbReference type="GO" id="GO:0008610">
    <property type="term" value="P:lipid biosynthetic process"/>
    <property type="evidence" value="ECO:0007669"/>
    <property type="project" value="TreeGrafter"/>
</dbReference>
<evidence type="ECO:0000256" key="1">
    <source>
        <dbReference type="ARBA" id="ARBA00007169"/>
    </source>
</evidence>
<dbReference type="PANTHER" id="PTHR11487:SF0">
    <property type="entry name" value="S-ACYL FATTY ACID SYNTHASE THIOESTERASE, MEDIUM CHAIN"/>
    <property type="match status" value="1"/>
</dbReference>
<sequence length="585" mass="64305">MEDLFRNLSLKILAERIEGDKPQNDNSAIVVHSGDGSLPLFFVPTGFGDHSYVFELARNLDGRLPIYVLPWPTGLDPLPRTIEAMAKEMAEMMRQVQPNGPYRLAGYSYGGILAYAIANHLGGIDETVSFIGLIDCRLPSGNTEKPIDVKDMLVNYVADRSTPDNADLVAALRQASHQLTLQQLIAQAQVFGLLPADRDPSTECLIWERRQQFDRLIRAYNVPEMSVDVFQFHALEAPQSSQDSTIEHGGEHRRTSPFGGWENVLGTSSITLVAIPGDHLTMMTHARNRKTLGEELSNAVSASISIARKKPDDFDPLIPLTAPNFRNAPMFCIPGAGSSVTGFVELVCELTRALPIYGLQPRGIGRGQQPHATVEAAANYYLNAIDELSSSGPVHLLGHSFGGAVAFEMACRLQAQGRIVASLTIIDSEPPGLERDLTDLEAFTEFVEAIALTFNCQLVREEATISGVDIKSRLGSLHAAMTRLGLLPARTRPEDLFGPFATFVTALRAKYHPSVKYGGRLRLVQLRDSKLAPTTDARRNSAFAEQWSRFATEVDVWQGPGDHFSILRKPHVLSLVEWLELATET</sequence>
<name>A0A1S7SCK8_AGRTU</name>
<dbReference type="SMART" id="SM00824">
    <property type="entry name" value="PKS_TE"/>
    <property type="match status" value="1"/>
</dbReference>
<dbReference type="GO" id="GO:0016787">
    <property type="term" value="F:hydrolase activity"/>
    <property type="evidence" value="ECO:0007669"/>
    <property type="project" value="UniProtKB-KW"/>
</dbReference>
<evidence type="ECO:0000256" key="2">
    <source>
        <dbReference type="ARBA" id="ARBA00022801"/>
    </source>
</evidence>
<dbReference type="EMBL" id="FBWC01000038">
    <property type="protein sequence ID" value="CUX66691.1"/>
    <property type="molecule type" value="Genomic_DNA"/>
</dbReference>
<evidence type="ECO:0000313" key="5">
    <source>
        <dbReference type="EMBL" id="CUX66691.1"/>
    </source>
</evidence>
<dbReference type="InterPro" id="IPR029058">
    <property type="entry name" value="AB_hydrolase_fold"/>
</dbReference>
<feature type="region of interest" description="Disordered" evidence="3">
    <location>
        <begin position="240"/>
        <end position="260"/>
    </location>
</feature>
<dbReference type="InterPro" id="IPR001031">
    <property type="entry name" value="Thioesterase"/>
</dbReference>
<reference evidence="5 6" key="1">
    <citation type="submission" date="2016-01" db="EMBL/GenBank/DDBJ databases">
        <authorList>
            <person name="Oliw E.H."/>
        </authorList>
    </citation>
    <scope>NUCLEOTIDE SEQUENCE [LARGE SCALE GENOMIC DNA]</scope>
    <source>
        <strain evidence="5 6">Kerr 14</strain>
    </source>
</reference>
<dbReference type="AlphaFoldDB" id="A0A1S7SCK8"/>
<dbReference type="Pfam" id="PF00975">
    <property type="entry name" value="Thioesterase"/>
    <property type="match status" value="2"/>
</dbReference>
<evidence type="ECO:0000256" key="3">
    <source>
        <dbReference type="SAM" id="MobiDB-lite"/>
    </source>
</evidence>
<keyword evidence="2" id="KW-0378">Hydrolase</keyword>
<feature type="compositionally biased region" description="Basic and acidic residues" evidence="3">
    <location>
        <begin position="245"/>
        <end position="254"/>
    </location>
</feature>
<accession>A0A1S7SCK8</accession>
<dbReference type="Proteomes" id="UP000191897">
    <property type="component" value="Unassembled WGS sequence"/>
</dbReference>
<organism evidence="5 6">
    <name type="scientific">Agrobacterium tumefaciens str. Kerr 14</name>
    <dbReference type="NCBI Taxonomy" id="1183424"/>
    <lineage>
        <taxon>Bacteria</taxon>
        <taxon>Pseudomonadati</taxon>
        <taxon>Pseudomonadota</taxon>
        <taxon>Alphaproteobacteria</taxon>
        <taxon>Hyphomicrobiales</taxon>
        <taxon>Rhizobiaceae</taxon>
        <taxon>Rhizobium/Agrobacterium group</taxon>
        <taxon>Agrobacterium</taxon>
        <taxon>Agrobacterium tumefaciens complex</taxon>
    </lineage>
</organism>
<proteinExistence type="inferred from homology"/>
<comment type="similarity">
    <text evidence="1">Belongs to the thioesterase family.</text>
</comment>
<gene>
    <name evidence="5" type="ORF">AGR4C_pa70072</name>
</gene>
<dbReference type="InterPro" id="IPR012223">
    <property type="entry name" value="TEII"/>
</dbReference>
<dbReference type="InterPro" id="IPR020802">
    <property type="entry name" value="TesA-like"/>
</dbReference>
<evidence type="ECO:0000259" key="4">
    <source>
        <dbReference type="SMART" id="SM00824"/>
    </source>
</evidence>
<dbReference type="PANTHER" id="PTHR11487">
    <property type="entry name" value="THIOESTERASE"/>
    <property type="match status" value="1"/>
</dbReference>
<dbReference type="Gene3D" id="3.40.50.1820">
    <property type="entry name" value="alpha/beta hydrolase"/>
    <property type="match status" value="2"/>
</dbReference>
<evidence type="ECO:0000313" key="6">
    <source>
        <dbReference type="Proteomes" id="UP000191897"/>
    </source>
</evidence>
<protein>
    <recommendedName>
        <fullName evidence="4">Thioesterase TesA-like domain-containing protein</fullName>
    </recommendedName>
</protein>
<feature type="domain" description="Thioesterase TesA-like" evidence="4">
    <location>
        <begin position="331"/>
        <end position="579"/>
    </location>
</feature>
<dbReference type="SUPFAM" id="SSF53474">
    <property type="entry name" value="alpha/beta-Hydrolases"/>
    <property type="match status" value="2"/>
</dbReference>